<organism evidence="1 2">
    <name type="scientific">Solilutibacter tolerans</name>
    <dbReference type="NCBI Taxonomy" id="1604334"/>
    <lineage>
        <taxon>Bacteria</taxon>
        <taxon>Pseudomonadati</taxon>
        <taxon>Pseudomonadota</taxon>
        <taxon>Gammaproteobacteria</taxon>
        <taxon>Lysobacterales</taxon>
        <taxon>Lysobacteraceae</taxon>
        <taxon>Solilutibacter</taxon>
    </lineage>
</organism>
<gene>
    <name evidence="1" type="ORF">SAMN05421546_0060</name>
</gene>
<accession>A0A1N6N3H9</accession>
<dbReference type="OrthoDB" id="9951874at2"/>
<dbReference type="Proteomes" id="UP000241788">
    <property type="component" value="Unassembled WGS sequence"/>
</dbReference>
<evidence type="ECO:0000313" key="1">
    <source>
        <dbReference type="EMBL" id="SIP86616.1"/>
    </source>
</evidence>
<dbReference type="RefSeq" id="WP_129582767.1">
    <property type="nucleotide sequence ID" value="NZ_FTLW01000001.1"/>
</dbReference>
<sequence>MRRHRPRIPTILEVIADAEAADFDQLGSPFTDRSLTEEDFGAGWIIARPDLVPVRVRSGSGTVLKVTRTKVLSGKIRKR</sequence>
<name>A0A1N6N3H9_9GAMM</name>
<dbReference type="AlphaFoldDB" id="A0A1N6N3H9"/>
<evidence type="ECO:0000313" key="2">
    <source>
        <dbReference type="Proteomes" id="UP000241788"/>
    </source>
</evidence>
<reference evidence="2" key="1">
    <citation type="submission" date="2017-01" db="EMBL/GenBank/DDBJ databases">
        <authorList>
            <person name="Varghese N."/>
            <person name="Submissions S."/>
        </authorList>
    </citation>
    <scope>NUCLEOTIDE SEQUENCE [LARGE SCALE GENOMIC DNA]</scope>
    <source>
        <strain evidence="2">UM1</strain>
    </source>
</reference>
<proteinExistence type="predicted"/>
<protein>
    <submittedName>
        <fullName evidence="1">Uncharacterized protein</fullName>
    </submittedName>
</protein>
<dbReference type="EMBL" id="FTLW01000001">
    <property type="protein sequence ID" value="SIP86616.1"/>
    <property type="molecule type" value="Genomic_DNA"/>
</dbReference>
<keyword evidence="2" id="KW-1185">Reference proteome</keyword>